<feature type="signal peptide" evidence="1">
    <location>
        <begin position="1"/>
        <end position="25"/>
    </location>
</feature>
<organism evidence="2 3">
    <name type="scientific">Burkholderia vietnamiensis (strain G4 / LMG 22486)</name>
    <name type="common">Burkholderia cepacia (strain R1808)</name>
    <dbReference type="NCBI Taxonomy" id="269482"/>
    <lineage>
        <taxon>Bacteria</taxon>
        <taxon>Pseudomonadati</taxon>
        <taxon>Pseudomonadota</taxon>
        <taxon>Betaproteobacteria</taxon>
        <taxon>Burkholderiales</taxon>
        <taxon>Burkholderiaceae</taxon>
        <taxon>Burkholderia</taxon>
        <taxon>Burkholderia cepacia complex</taxon>
    </lineage>
</organism>
<dbReference type="KEGG" id="bvi:Bcep1808_7368"/>
<evidence type="ECO:0000313" key="3">
    <source>
        <dbReference type="Proteomes" id="UP000002287"/>
    </source>
</evidence>
<dbReference type="InterPro" id="IPR022073">
    <property type="entry name" value="T4BSS_DotH_IcmK"/>
</dbReference>
<protein>
    <submittedName>
        <fullName evidence="2">Putative IcmK-like type IV secretion system protein</fullName>
    </submittedName>
</protein>
<reference evidence="2 3" key="1">
    <citation type="submission" date="2007-03" db="EMBL/GenBank/DDBJ databases">
        <title>Complete sequence of plasmid pBVIE03 of Burkholderia vietnamiensis G4.</title>
        <authorList>
            <consortium name="US DOE Joint Genome Institute"/>
            <person name="Copeland A."/>
            <person name="Lucas S."/>
            <person name="Lapidus A."/>
            <person name="Barry K."/>
            <person name="Detter J.C."/>
            <person name="Glavina del Rio T."/>
            <person name="Hammon N."/>
            <person name="Israni S."/>
            <person name="Dalin E."/>
            <person name="Tice H."/>
            <person name="Pitluck S."/>
            <person name="Chain P."/>
            <person name="Malfatti S."/>
            <person name="Shin M."/>
            <person name="Vergez L."/>
            <person name="Schmutz J."/>
            <person name="Larimer F."/>
            <person name="Land M."/>
            <person name="Hauser L."/>
            <person name="Kyrpides N."/>
            <person name="Tiedje J."/>
            <person name="Richardson P."/>
        </authorList>
    </citation>
    <scope>NUCLEOTIDE SEQUENCE [LARGE SCALE GENOMIC DNA]</scope>
    <source>
        <strain evidence="3">G4 / LMG 22486</strain>
        <plasmid evidence="2 3">pBVIE03</plasmid>
    </source>
</reference>
<keyword evidence="2" id="KW-0614">Plasmid</keyword>
<accession>A4JVE2</accession>
<dbReference type="Pfam" id="PF12293">
    <property type="entry name" value="T4BSS_DotH_IcmK"/>
    <property type="match status" value="1"/>
</dbReference>
<evidence type="ECO:0000313" key="2">
    <source>
        <dbReference type="EMBL" id="ABO60245.1"/>
    </source>
</evidence>
<dbReference type="Proteomes" id="UP000002287">
    <property type="component" value="Plasmid pBVIE03"/>
</dbReference>
<dbReference type="AlphaFoldDB" id="A4JVE2"/>
<dbReference type="EMBL" id="CP000619">
    <property type="protein sequence ID" value="ABO60245.1"/>
    <property type="molecule type" value="Genomic_DNA"/>
</dbReference>
<keyword evidence="1" id="KW-0732">Signal</keyword>
<evidence type="ECO:0000256" key="1">
    <source>
        <dbReference type="SAM" id="SignalP"/>
    </source>
</evidence>
<name>A4JVE2_BURVG</name>
<gene>
    <name evidence="2" type="ordered locus">Bcep1808_7368</name>
</gene>
<dbReference type="HOGENOM" id="CLU_058378_1_0_4"/>
<feature type="chain" id="PRO_5002670419" evidence="1">
    <location>
        <begin position="26"/>
        <end position="333"/>
    </location>
</feature>
<sequence length="333" mass="35265">MKKKLFLASLALIAVAAGQSSGSLAAGQGTTVQAQQPAADPKAPAVIAPNMDDATPPIPVTKDVIQRLVDDRNARVLTPKQIDSVRRTVDAARRAGVSPYPGGMIAEPRSRQIPWRPDVVKRPETIEMWQGTLSTFVFTDMSGNAWNIKSVSFDCTLFDDGRSCDGGTSAQGKAGATDATNMVSLQANSPYSYGNVVIRLDGLPTPIIFVLRTGKSAKTDMAIDVRVEARNPSAPPQLISSTSLPAFDDRMDGFLSGVPPQGASQMKVAGGQAEAWMLNGSLYVRTRLSLLSPAFTDRVGSAEGISVYKYPRFVPSLLASVNGVPTSLLVSGN</sequence>
<proteinExistence type="predicted"/>
<geneLocation type="plasmid" evidence="2 3">
    <name>pBVIE03</name>
</geneLocation>